<dbReference type="Proteomes" id="UP000466517">
    <property type="component" value="Chromosome"/>
</dbReference>
<sequence length="423" mass="44971">MPPSDAAPRYRPTALDRALAGERTVAVVGPVAGLDEDRVAANLRAILAAAPDARPALWPDRESRSWSYPSGVDDRAIVQRWDGTADIGRLLTDTGGRPLPPFGQGPLNVLISGDYLAVDYSHGMGDGQLGVTMLAALSAEPDAVRASALARGLPRTAVWSALRRHYRAHPRAARDLLRLRRRHGRAGDDEAVGTRVVDPSNLDKQSRTAYMPPQCVTALRTWAREHAGGASPAAVTVASWMAALRAAGAVVDDRITVLVNCRRYLDPRHRFDQGNFAVALPLWVPRPQTPAVVGDTIREVIDSGWPIAILGMAELKAAVPARVGADEPATTVTVPDRLRVAVSDLGRLGMFGDTVWAPGAPPQLAAYLEPAGPDAVSLLVSELAGGRTFTASFCGAMVEPAVVARALNMMCDDPVATLQTPSR</sequence>
<proteinExistence type="predicted"/>
<accession>A0A7I7XET1</accession>
<dbReference type="EMBL" id="AP022610">
    <property type="protein sequence ID" value="BBZ27693.1"/>
    <property type="molecule type" value="Genomic_DNA"/>
</dbReference>
<keyword evidence="2" id="KW-1185">Reference proteome</keyword>
<dbReference type="KEGG" id="mmag:MMAD_19880"/>
<dbReference type="RefSeq" id="WP_163735930.1">
    <property type="nucleotide sequence ID" value="NZ_AP022610.1"/>
</dbReference>
<name>A0A7I7XET1_9MYCO</name>
<evidence type="ECO:0008006" key="3">
    <source>
        <dbReference type="Google" id="ProtNLM"/>
    </source>
</evidence>
<gene>
    <name evidence="1" type="ORF">MMAD_19880</name>
</gene>
<dbReference type="AlphaFoldDB" id="A0A7I7XET1"/>
<organism evidence="1 2">
    <name type="scientific">Mycolicibacterium madagascariense</name>
    <dbReference type="NCBI Taxonomy" id="212765"/>
    <lineage>
        <taxon>Bacteria</taxon>
        <taxon>Bacillati</taxon>
        <taxon>Actinomycetota</taxon>
        <taxon>Actinomycetes</taxon>
        <taxon>Mycobacteriales</taxon>
        <taxon>Mycobacteriaceae</taxon>
        <taxon>Mycolicibacterium</taxon>
    </lineage>
</organism>
<reference evidence="1 2" key="1">
    <citation type="journal article" date="2019" name="Emerg. Microbes Infect.">
        <title>Comprehensive subspecies identification of 175 nontuberculous mycobacteria species based on 7547 genomic profiles.</title>
        <authorList>
            <person name="Matsumoto Y."/>
            <person name="Kinjo T."/>
            <person name="Motooka D."/>
            <person name="Nabeya D."/>
            <person name="Jung N."/>
            <person name="Uechi K."/>
            <person name="Horii T."/>
            <person name="Iida T."/>
            <person name="Fujita J."/>
            <person name="Nakamura S."/>
        </authorList>
    </citation>
    <scope>NUCLEOTIDE SEQUENCE [LARGE SCALE GENOMIC DNA]</scope>
    <source>
        <strain evidence="1 2">JCM 13574</strain>
    </source>
</reference>
<evidence type="ECO:0000313" key="1">
    <source>
        <dbReference type="EMBL" id="BBZ27693.1"/>
    </source>
</evidence>
<evidence type="ECO:0000313" key="2">
    <source>
        <dbReference type="Proteomes" id="UP000466517"/>
    </source>
</evidence>
<protein>
    <recommendedName>
        <fullName evidence="3">Diacylglycerol O-acyltransferase</fullName>
    </recommendedName>
</protein>